<keyword evidence="5" id="KW-0418">Kinase</keyword>
<comment type="catalytic activity">
    <reaction evidence="8">
        <text>L-seryl-[protein] + ATP = O-phospho-L-seryl-[protein] + ADP + H(+)</text>
        <dbReference type="Rhea" id="RHEA:17989"/>
        <dbReference type="Rhea" id="RHEA-COMP:9863"/>
        <dbReference type="Rhea" id="RHEA-COMP:11604"/>
        <dbReference type="ChEBI" id="CHEBI:15378"/>
        <dbReference type="ChEBI" id="CHEBI:29999"/>
        <dbReference type="ChEBI" id="CHEBI:30616"/>
        <dbReference type="ChEBI" id="CHEBI:83421"/>
        <dbReference type="ChEBI" id="CHEBI:456216"/>
        <dbReference type="EC" id="2.7.11.1"/>
    </reaction>
</comment>
<name>A0AAJ6TVP0_POPEU</name>
<keyword evidence="3" id="KW-0808">Transferase</keyword>
<dbReference type="InterPro" id="IPR017441">
    <property type="entry name" value="Protein_kinase_ATP_BS"/>
</dbReference>
<dbReference type="PANTHER" id="PTHR47989">
    <property type="entry name" value="OS01G0750732 PROTEIN"/>
    <property type="match status" value="1"/>
</dbReference>
<keyword evidence="6 9" id="KW-0067">ATP-binding</keyword>
<feature type="compositionally biased region" description="Basic and acidic residues" evidence="11">
    <location>
        <begin position="68"/>
        <end position="77"/>
    </location>
</feature>
<organism evidence="14 15">
    <name type="scientific">Populus euphratica</name>
    <name type="common">Euphrates poplar</name>
    <dbReference type="NCBI Taxonomy" id="75702"/>
    <lineage>
        <taxon>Eukaryota</taxon>
        <taxon>Viridiplantae</taxon>
        <taxon>Streptophyta</taxon>
        <taxon>Embryophyta</taxon>
        <taxon>Tracheophyta</taxon>
        <taxon>Spermatophyta</taxon>
        <taxon>Magnoliopsida</taxon>
        <taxon>eudicotyledons</taxon>
        <taxon>Gunneridae</taxon>
        <taxon>Pentapetalae</taxon>
        <taxon>rosids</taxon>
        <taxon>fabids</taxon>
        <taxon>Malpighiales</taxon>
        <taxon>Salicaceae</taxon>
        <taxon>Saliceae</taxon>
        <taxon>Populus</taxon>
    </lineage>
</organism>
<evidence type="ECO:0000256" key="5">
    <source>
        <dbReference type="ARBA" id="ARBA00022777"/>
    </source>
</evidence>
<protein>
    <recommendedName>
        <fullName evidence="1">non-specific serine/threonine protein kinase</fullName>
        <ecNumber evidence="1">2.7.11.1</ecNumber>
    </recommendedName>
</protein>
<dbReference type="PROSITE" id="PS00108">
    <property type="entry name" value="PROTEIN_KINASE_ST"/>
    <property type="match status" value="1"/>
</dbReference>
<evidence type="ECO:0000256" key="4">
    <source>
        <dbReference type="ARBA" id="ARBA00022741"/>
    </source>
</evidence>
<evidence type="ECO:0000256" key="3">
    <source>
        <dbReference type="ARBA" id="ARBA00022679"/>
    </source>
</evidence>
<dbReference type="InterPro" id="IPR000719">
    <property type="entry name" value="Prot_kinase_dom"/>
</dbReference>
<feature type="chain" id="PRO_5042586183" description="non-specific serine/threonine protein kinase" evidence="12">
    <location>
        <begin position="20"/>
        <end position="481"/>
    </location>
</feature>
<dbReference type="Pfam" id="PF07714">
    <property type="entry name" value="PK_Tyr_Ser-Thr"/>
    <property type="match status" value="1"/>
</dbReference>
<dbReference type="Proteomes" id="UP000694918">
    <property type="component" value="Unplaced"/>
</dbReference>
<dbReference type="InterPro" id="IPR011009">
    <property type="entry name" value="Kinase-like_dom_sf"/>
</dbReference>
<dbReference type="SUPFAM" id="SSF56112">
    <property type="entry name" value="Protein kinase-like (PK-like)"/>
    <property type="match status" value="1"/>
</dbReference>
<dbReference type="InterPro" id="IPR001245">
    <property type="entry name" value="Ser-Thr/Tyr_kinase_cat_dom"/>
</dbReference>
<dbReference type="InterPro" id="IPR008271">
    <property type="entry name" value="Ser/Thr_kinase_AS"/>
</dbReference>
<evidence type="ECO:0000256" key="6">
    <source>
        <dbReference type="ARBA" id="ARBA00022840"/>
    </source>
</evidence>
<feature type="region of interest" description="Disordered" evidence="11">
    <location>
        <begin position="68"/>
        <end position="96"/>
    </location>
</feature>
<dbReference type="EC" id="2.7.11.1" evidence="1"/>
<dbReference type="GeneID" id="105121064"/>
<feature type="signal peptide" evidence="12">
    <location>
        <begin position="1"/>
        <end position="19"/>
    </location>
</feature>
<evidence type="ECO:0000256" key="11">
    <source>
        <dbReference type="SAM" id="MobiDB-lite"/>
    </source>
</evidence>
<feature type="domain" description="Protein kinase" evidence="13">
    <location>
        <begin position="195"/>
        <end position="475"/>
    </location>
</feature>
<dbReference type="Gene3D" id="3.30.200.20">
    <property type="entry name" value="Phosphorylase Kinase, domain 1"/>
    <property type="match status" value="1"/>
</dbReference>
<evidence type="ECO:0000256" key="9">
    <source>
        <dbReference type="PROSITE-ProRule" id="PRU10141"/>
    </source>
</evidence>
<dbReference type="AlphaFoldDB" id="A0AAJ6TVP0"/>
<evidence type="ECO:0000259" key="13">
    <source>
        <dbReference type="PROSITE" id="PS50011"/>
    </source>
</evidence>
<dbReference type="SMART" id="SM00220">
    <property type="entry name" value="S_TKc"/>
    <property type="match status" value="1"/>
</dbReference>
<dbReference type="CDD" id="cd14066">
    <property type="entry name" value="STKc_IRAK"/>
    <property type="match status" value="1"/>
</dbReference>
<evidence type="ECO:0000256" key="2">
    <source>
        <dbReference type="ARBA" id="ARBA00022527"/>
    </source>
</evidence>
<gene>
    <name evidence="15" type="primary">LOC105121064</name>
</gene>
<keyword evidence="4 9" id="KW-0547">Nucleotide-binding</keyword>
<dbReference type="GO" id="GO:0005524">
    <property type="term" value="F:ATP binding"/>
    <property type="evidence" value="ECO:0007669"/>
    <property type="project" value="UniProtKB-UniRule"/>
</dbReference>
<dbReference type="Gene3D" id="1.10.510.10">
    <property type="entry name" value="Transferase(Phosphotransferase) domain 1"/>
    <property type="match status" value="1"/>
</dbReference>
<evidence type="ECO:0000256" key="7">
    <source>
        <dbReference type="ARBA" id="ARBA00047899"/>
    </source>
</evidence>
<evidence type="ECO:0000256" key="10">
    <source>
        <dbReference type="RuleBase" id="RU000304"/>
    </source>
</evidence>
<reference evidence="15" key="1">
    <citation type="submission" date="2025-08" db="UniProtKB">
        <authorList>
            <consortium name="RefSeq"/>
        </authorList>
    </citation>
    <scope>IDENTIFICATION</scope>
</reference>
<keyword evidence="2 10" id="KW-0723">Serine/threonine-protein kinase</keyword>
<accession>A0AAJ6TVP0</accession>
<dbReference type="PROSITE" id="PS50011">
    <property type="entry name" value="PROTEIN_KINASE_DOM"/>
    <property type="match status" value="1"/>
</dbReference>
<dbReference type="PANTHER" id="PTHR47989:SF71">
    <property type="entry name" value="PROTEIN KINASE DOMAIN-CONTAINING PROTEIN"/>
    <property type="match status" value="1"/>
</dbReference>
<dbReference type="RefSeq" id="XP_011017856.1">
    <property type="nucleotide sequence ID" value="XM_011019554.1"/>
</dbReference>
<keyword evidence="14" id="KW-1185">Reference proteome</keyword>
<sequence>MAMNALILLLLVQFPIILASRFSIHSKAFHFLDVNACIFENYLGSSSSGLDPDLSLADFPLKRQRNLLQKEGREESTSHYLSQDTPKEKKDDPETLSTPYKAGLAVAGVVVMCCGFLCPCLYKKRKPATPTVLEKDPNSLDSAPSFNVNPASEKVLSTPHRVPPSPSRFSPSPKLSRLGSVHLNLSQVARATRNFSPSLQIGEGGFGIVYKAQLDNGQLVAIKRAKKEYFVNLQTEFSSEVELLAKIDHRNLVKLLGYVRNEDERLIITEYVPNGTLREHLDVLHGKILDFNQRLEISIDVAHGLTYLHLYAEKQIIHRDVKSSNILLTESMRAKVADFGFARMGPVDSDQTHISTKVKGTVGYLDPEYMRTYQLTPKSDVYSFGILLLEILTGRRPVEMKKPADERVTLRWVFRKYEEGNVVDMADPLMEEVVDAEILSKMFALAIHCAAPIRTERPDMKVVVEQLWGIRADYLKGVKKG</sequence>
<dbReference type="GO" id="GO:0004674">
    <property type="term" value="F:protein serine/threonine kinase activity"/>
    <property type="evidence" value="ECO:0007669"/>
    <property type="project" value="UniProtKB-KW"/>
</dbReference>
<keyword evidence="12" id="KW-0732">Signal</keyword>
<feature type="binding site" evidence="9">
    <location>
        <position position="227"/>
    </location>
    <ligand>
        <name>ATP</name>
        <dbReference type="ChEBI" id="CHEBI:30616"/>
    </ligand>
</feature>
<comment type="similarity">
    <text evidence="10">Belongs to the protein kinase superfamily.</text>
</comment>
<evidence type="ECO:0000256" key="1">
    <source>
        <dbReference type="ARBA" id="ARBA00012513"/>
    </source>
</evidence>
<dbReference type="FunFam" id="1.10.510.10:FF:000300">
    <property type="entry name" value="Calmodulin-binding receptor-like cytoplasmic kinase 3"/>
    <property type="match status" value="1"/>
</dbReference>
<evidence type="ECO:0000256" key="8">
    <source>
        <dbReference type="ARBA" id="ARBA00048679"/>
    </source>
</evidence>
<evidence type="ECO:0000313" key="14">
    <source>
        <dbReference type="Proteomes" id="UP000694918"/>
    </source>
</evidence>
<comment type="catalytic activity">
    <reaction evidence="7">
        <text>L-threonyl-[protein] + ATP = O-phospho-L-threonyl-[protein] + ADP + H(+)</text>
        <dbReference type="Rhea" id="RHEA:46608"/>
        <dbReference type="Rhea" id="RHEA-COMP:11060"/>
        <dbReference type="Rhea" id="RHEA-COMP:11605"/>
        <dbReference type="ChEBI" id="CHEBI:15378"/>
        <dbReference type="ChEBI" id="CHEBI:30013"/>
        <dbReference type="ChEBI" id="CHEBI:30616"/>
        <dbReference type="ChEBI" id="CHEBI:61977"/>
        <dbReference type="ChEBI" id="CHEBI:456216"/>
        <dbReference type="EC" id="2.7.11.1"/>
    </reaction>
</comment>
<evidence type="ECO:0000313" key="15">
    <source>
        <dbReference type="RefSeq" id="XP_011017856.1"/>
    </source>
</evidence>
<dbReference type="PROSITE" id="PS00107">
    <property type="entry name" value="PROTEIN_KINASE_ATP"/>
    <property type="match status" value="1"/>
</dbReference>
<evidence type="ECO:0000256" key="12">
    <source>
        <dbReference type="SAM" id="SignalP"/>
    </source>
</evidence>
<proteinExistence type="inferred from homology"/>